<comment type="caution">
    <text evidence="8">The sequence shown here is derived from an EMBL/GenBank/DDBJ whole genome shotgun (WGS) entry which is preliminary data.</text>
</comment>
<feature type="domain" description="Cardiolipin synthase N-terminal" evidence="7">
    <location>
        <begin position="14"/>
        <end position="59"/>
    </location>
</feature>
<sequence>MPVLFGGFSLLLLALWIYCLFDVATAASVDVRALPKPLWLVVVLLLPDVGAIAWLLLGRPRVLAAASAGRLAAAGPDDDEEFLRGLRARVEEQRRHDKKPEEDGPGPA</sequence>
<comment type="subcellular location">
    <subcellularLocation>
        <location evidence="1">Cell membrane</location>
        <topology evidence="1">Multi-pass membrane protein</topology>
    </subcellularLocation>
</comment>
<evidence type="ECO:0000256" key="2">
    <source>
        <dbReference type="ARBA" id="ARBA00022475"/>
    </source>
</evidence>
<keyword evidence="3 6" id="KW-0812">Transmembrane</keyword>
<dbReference type="EMBL" id="BAAAUV010000006">
    <property type="protein sequence ID" value="GAA3211553.1"/>
    <property type="molecule type" value="Genomic_DNA"/>
</dbReference>
<accession>A0ABP6QA95</accession>
<keyword evidence="4 6" id="KW-1133">Transmembrane helix</keyword>
<proteinExistence type="predicted"/>
<keyword evidence="5 6" id="KW-0472">Membrane</keyword>
<organism evidence="8 9">
    <name type="scientific">Actinocorallia longicatena</name>
    <dbReference type="NCBI Taxonomy" id="111803"/>
    <lineage>
        <taxon>Bacteria</taxon>
        <taxon>Bacillati</taxon>
        <taxon>Actinomycetota</taxon>
        <taxon>Actinomycetes</taxon>
        <taxon>Streptosporangiales</taxon>
        <taxon>Thermomonosporaceae</taxon>
        <taxon>Actinocorallia</taxon>
    </lineage>
</organism>
<evidence type="ECO:0000256" key="5">
    <source>
        <dbReference type="ARBA" id="ARBA00023136"/>
    </source>
</evidence>
<dbReference type="Proteomes" id="UP001501237">
    <property type="component" value="Unassembled WGS sequence"/>
</dbReference>
<evidence type="ECO:0000259" key="7">
    <source>
        <dbReference type="Pfam" id="PF13396"/>
    </source>
</evidence>
<evidence type="ECO:0000313" key="9">
    <source>
        <dbReference type="Proteomes" id="UP001501237"/>
    </source>
</evidence>
<gene>
    <name evidence="8" type="ORF">GCM10010468_30320</name>
</gene>
<protein>
    <submittedName>
        <fullName evidence="8">PLDc N-terminal domain-containing protein</fullName>
    </submittedName>
</protein>
<dbReference type="RefSeq" id="WP_344828290.1">
    <property type="nucleotide sequence ID" value="NZ_BAAAUV010000006.1"/>
</dbReference>
<dbReference type="Pfam" id="PF13396">
    <property type="entry name" value="PLDc_N"/>
    <property type="match status" value="1"/>
</dbReference>
<evidence type="ECO:0000256" key="6">
    <source>
        <dbReference type="SAM" id="Phobius"/>
    </source>
</evidence>
<name>A0ABP6QA95_9ACTN</name>
<evidence type="ECO:0000256" key="4">
    <source>
        <dbReference type="ARBA" id="ARBA00022989"/>
    </source>
</evidence>
<keyword evidence="2" id="KW-1003">Cell membrane</keyword>
<evidence type="ECO:0000313" key="8">
    <source>
        <dbReference type="EMBL" id="GAA3211553.1"/>
    </source>
</evidence>
<feature type="transmembrane region" description="Helical" evidence="6">
    <location>
        <begin position="36"/>
        <end position="57"/>
    </location>
</feature>
<reference evidence="9" key="1">
    <citation type="journal article" date="2019" name="Int. J. Syst. Evol. Microbiol.">
        <title>The Global Catalogue of Microorganisms (GCM) 10K type strain sequencing project: providing services to taxonomists for standard genome sequencing and annotation.</title>
        <authorList>
            <consortium name="The Broad Institute Genomics Platform"/>
            <consortium name="The Broad Institute Genome Sequencing Center for Infectious Disease"/>
            <person name="Wu L."/>
            <person name="Ma J."/>
        </authorList>
    </citation>
    <scope>NUCLEOTIDE SEQUENCE [LARGE SCALE GENOMIC DNA]</scope>
    <source>
        <strain evidence="9">JCM 9377</strain>
    </source>
</reference>
<evidence type="ECO:0000256" key="3">
    <source>
        <dbReference type="ARBA" id="ARBA00022692"/>
    </source>
</evidence>
<evidence type="ECO:0000256" key="1">
    <source>
        <dbReference type="ARBA" id="ARBA00004651"/>
    </source>
</evidence>
<keyword evidence="9" id="KW-1185">Reference proteome</keyword>
<dbReference type="InterPro" id="IPR027379">
    <property type="entry name" value="CLS_N"/>
</dbReference>